<dbReference type="GO" id="GO:0005886">
    <property type="term" value="C:plasma membrane"/>
    <property type="evidence" value="ECO:0007669"/>
    <property type="project" value="TreeGrafter"/>
</dbReference>
<feature type="transmembrane region" description="Helical" evidence="17">
    <location>
        <begin position="543"/>
        <end position="564"/>
    </location>
</feature>
<keyword evidence="23" id="KW-1185">Reference proteome</keyword>
<feature type="binding site" evidence="15">
    <location>
        <position position="610"/>
    </location>
    <ligand>
        <name>ATP</name>
        <dbReference type="ChEBI" id="CHEBI:30616"/>
    </ligand>
</feature>
<dbReference type="Pfam" id="PF13246">
    <property type="entry name" value="Cation_ATPase"/>
    <property type="match status" value="1"/>
</dbReference>
<evidence type="ECO:0000256" key="16">
    <source>
        <dbReference type="PIRSR" id="PIRSR606539-3"/>
    </source>
</evidence>
<evidence type="ECO:0000256" key="12">
    <source>
        <dbReference type="ARBA" id="ARBA00034036"/>
    </source>
</evidence>
<feature type="binding site" evidence="15">
    <location>
        <position position="609"/>
    </location>
    <ligand>
        <name>ATP</name>
        <dbReference type="ChEBI" id="CHEBI:30616"/>
    </ligand>
</feature>
<evidence type="ECO:0000256" key="5">
    <source>
        <dbReference type="ARBA" id="ARBA00022723"/>
    </source>
</evidence>
<feature type="transmembrane region" description="Helical" evidence="17">
    <location>
        <begin position="1358"/>
        <end position="1379"/>
    </location>
</feature>
<evidence type="ECO:0000256" key="3">
    <source>
        <dbReference type="ARBA" id="ARBA00008109"/>
    </source>
</evidence>
<comment type="cofactor">
    <cofactor evidence="16">
        <name>Mg(2+)</name>
        <dbReference type="ChEBI" id="CHEBI:18420"/>
    </cofactor>
</comment>
<name>A0AAN9YFJ1_9PEZI</name>
<dbReference type="InterPro" id="IPR001757">
    <property type="entry name" value="P_typ_ATPase"/>
</dbReference>
<dbReference type="InterPro" id="IPR036412">
    <property type="entry name" value="HAD-like_sf"/>
</dbReference>
<feature type="domain" description="P-type ATPase N-terminal" evidence="20">
    <location>
        <begin position="199"/>
        <end position="255"/>
    </location>
</feature>
<dbReference type="PANTHER" id="PTHR24092:SF174">
    <property type="entry name" value="PHOSPHOLIPID-TRANSPORTING ATPASE DNF3-RELATED"/>
    <property type="match status" value="1"/>
</dbReference>
<evidence type="ECO:0000256" key="15">
    <source>
        <dbReference type="PIRSR" id="PIRSR606539-2"/>
    </source>
</evidence>
<feature type="binding site" evidence="16">
    <location>
        <position position="609"/>
    </location>
    <ligand>
        <name>Mg(2+)</name>
        <dbReference type="ChEBI" id="CHEBI:18420"/>
    </ligand>
</feature>
<dbReference type="SUPFAM" id="SSF56784">
    <property type="entry name" value="HAD-like"/>
    <property type="match status" value="1"/>
</dbReference>
<feature type="domain" description="P-type ATPase C-terminal" evidence="21">
    <location>
        <begin position="1211"/>
        <end position="1462"/>
    </location>
</feature>
<dbReference type="SUPFAM" id="SSF81660">
    <property type="entry name" value="Metal cation-transporting ATPase, ATP-binding domain N"/>
    <property type="match status" value="1"/>
</dbReference>
<protein>
    <recommendedName>
        <fullName evidence="17">Phospholipid-transporting ATPase</fullName>
        <ecNumber evidence="17">7.6.2.1</ecNumber>
    </recommendedName>
</protein>
<dbReference type="GO" id="GO:0000287">
    <property type="term" value="F:magnesium ion binding"/>
    <property type="evidence" value="ECO:0007669"/>
    <property type="project" value="UniProtKB-UniRule"/>
</dbReference>
<dbReference type="PRINTS" id="PR00119">
    <property type="entry name" value="CATATPASE"/>
</dbReference>
<comment type="catalytic activity">
    <reaction evidence="12 17">
        <text>ATP + H2O + phospholipidSide 1 = ADP + phosphate + phospholipidSide 2.</text>
        <dbReference type="EC" id="7.6.2.1"/>
    </reaction>
</comment>
<dbReference type="Gene3D" id="3.40.50.1000">
    <property type="entry name" value="HAD superfamily/HAD-like"/>
    <property type="match status" value="1"/>
</dbReference>
<dbReference type="Pfam" id="PF16212">
    <property type="entry name" value="PhoLip_ATPase_C"/>
    <property type="match status" value="1"/>
</dbReference>
<dbReference type="NCBIfam" id="TIGR01494">
    <property type="entry name" value="ATPase_P-type"/>
    <property type="match status" value="2"/>
</dbReference>
<evidence type="ECO:0000256" key="13">
    <source>
        <dbReference type="ARBA" id="ARBA00049128"/>
    </source>
</evidence>
<keyword evidence="7 15" id="KW-0067">ATP-binding</keyword>
<feature type="transmembrane region" description="Helical" evidence="17">
    <location>
        <begin position="1325"/>
        <end position="1346"/>
    </location>
</feature>
<evidence type="ECO:0000256" key="17">
    <source>
        <dbReference type="RuleBase" id="RU362033"/>
    </source>
</evidence>
<feature type="region of interest" description="Disordered" evidence="18">
    <location>
        <begin position="1497"/>
        <end position="1541"/>
    </location>
</feature>
<dbReference type="Pfam" id="PF00122">
    <property type="entry name" value="E1-E2_ATPase"/>
    <property type="match status" value="1"/>
</dbReference>
<dbReference type="InterPro" id="IPR008250">
    <property type="entry name" value="ATPase_P-typ_transduc_dom_A_sf"/>
</dbReference>
<comment type="caution">
    <text evidence="22">The sequence shown here is derived from an EMBL/GenBank/DDBJ whole genome shotgun (WGS) entry which is preliminary data.</text>
</comment>
<dbReference type="GO" id="GO:0140326">
    <property type="term" value="F:ATPase-coupled intramembrane lipid transporter activity"/>
    <property type="evidence" value="ECO:0007669"/>
    <property type="project" value="UniProtKB-EC"/>
</dbReference>
<sequence>MVSHEHGDSESSASPSNQQQRRFPLATNVHRLHPQYSSTSASSHEQRHSSDLTRVDMNSDAARLAPPGPPMNRQFSAPARAEGASAAIPNPPPSDSRSDTHDDVSTQQADSKPRLSDDVNNPASEGPSSQLNNYKAWVSRRQAKDHRTPLKQRFGSLYQKCIVEGILRQRPLPPSKDGRHIPLDVRGTRKKHLIDGRRGKRYISNVIRSSRYTIWSFIPKQLVFQFSKLANFYFLVIGVMQLIPGLSTTGTYTTIGPLIFFVAIAMAKEGYDDYRRYKLDKSENRSLTWILDPEKTTAKRSAIRKAKDIAKMRKGRTTQKHKDDGNELGDTEMQEMDAAGKEDGSWAEIEWQDVRVGDVIRLMRDDPVPADIVLLHATGPNGIAYIETMALDGETNLKSKQACSLLAKQCNTLENLAECNATIVSEDPNVDLYNYEGRVVLDGETMPLTLHEVVYRGSTLRNTKEAIGLVVNTGEECKIRMNANKNVRAKAPRIQQLLNRIVLFLVLVLLCMTVGCTGGYYLWKHKYEVDAFYLIDAGVPFKEIFFGYIIMFNTIIPLSLYVSLEIIKVGQYLLMHDVEMYDPETDTPLSINTTTILEDLGQVSYVFSDKTGTLTENKMRFRKLSIAGTSWLHDLDRQQEEEEARTNTESRGNDLPLHSVPTMNMIAEEEEPTRTSAKHDSNSLCPPPWGSTSWDHPSRPKVEPNTVALLEYIRTKPNTPFSRKAKHFLLCMALCHTCLPEVRENGDITFQAASPDELALVQAAQDLGYLLIDRPTQSIVVQITRPDGTQVKESYEVLDVIEFSSARKRMSIIVRMPDGRICILCKGADNVILPRLKQSDLAMRAATDVERRSSIRRSMEADMVRRQRNSLSTPRNSMTLGSGARQSLFRRVTSGRKSTDLARHSLSLSVTDEFSNQFSRSETRGFDDTLEDEDVFQTPRQSMVLNRSSPRIGTDELPDPLVDENVAANDAAVFDRCFQHVNEYASEGLRTLLFGYRYISGPDYASWKKIYREAATSLVNRQQLVESAAELIEKDFDLAGATAIEDRLQAGVPETIEKLRRANIQVWMLTGDKRETAINIAHSAGICKPFSELFVLDVALDDLHEKITSTLVDVGRGMIPHSVLVIDGQTLSVIEQDDTLRIMFFDLVVRVDSVVCCRAAPVQKANLVKSIRKTVPKSLTLAIGDGANDIAMIQASHVGVGISGREGLQAARVADFSIAQFQFLQRLLFVHGRWNYHRTGKYILATFWKEIVFYIIQAQYQRYNGYSGTSMFESWNLTVFNVFFTSLPVILLGIFEKDLKAETLLAVPELYTYGQRNAGFNFRKYLGWMAMGMIETILIFWMIYIYWHKLLSNQDNSIFPLGQIAYQVVIVIINIKVLILELNNKVWITSLGFALSIIAWFVWNPLIAAVYPKKVAVYFVRGAFFHTFGARLSWWVASIGVIMAILALELGVMAVRRIYFPSDTDLWQEIERQGQDNVYQVADEHAAAEMGQMQERENALQQNPVEDRDDTIKSDAGGDRGGGGGGGHGDNSPVTGHSFGL</sequence>
<feature type="compositionally biased region" description="Polar residues" evidence="18">
    <location>
        <begin position="10"/>
        <end position="21"/>
    </location>
</feature>
<evidence type="ECO:0000256" key="14">
    <source>
        <dbReference type="PIRSR" id="PIRSR606539-1"/>
    </source>
</evidence>
<keyword evidence="6 15" id="KW-0547">Nucleotide-binding</keyword>
<evidence type="ECO:0000256" key="10">
    <source>
        <dbReference type="ARBA" id="ARBA00022989"/>
    </source>
</evidence>
<feature type="compositionally biased region" description="Basic and acidic residues" evidence="18">
    <location>
        <begin position="635"/>
        <end position="652"/>
    </location>
</feature>
<dbReference type="InterPro" id="IPR023214">
    <property type="entry name" value="HAD_sf"/>
</dbReference>
<dbReference type="GO" id="GO:0005524">
    <property type="term" value="F:ATP binding"/>
    <property type="evidence" value="ECO:0007669"/>
    <property type="project" value="UniProtKB-UniRule"/>
</dbReference>
<evidence type="ECO:0000256" key="6">
    <source>
        <dbReference type="ARBA" id="ARBA00022741"/>
    </source>
</evidence>
<dbReference type="Proteomes" id="UP001320420">
    <property type="component" value="Unassembled WGS sequence"/>
</dbReference>
<feature type="compositionally biased region" description="Basic and acidic residues" evidence="18">
    <location>
        <begin position="44"/>
        <end position="54"/>
    </location>
</feature>
<dbReference type="InterPro" id="IPR023298">
    <property type="entry name" value="ATPase_P-typ_TM_dom_sf"/>
</dbReference>
<keyword evidence="4 17" id="KW-0812">Transmembrane</keyword>
<feature type="compositionally biased region" description="Polar residues" evidence="18">
    <location>
        <begin position="118"/>
        <end position="133"/>
    </location>
</feature>
<feature type="binding site" evidence="15">
    <location>
        <position position="611"/>
    </location>
    <ligand>
        <name>ATP</name>
        <dbReference type="ChEBI" id="CHEBI:30616"/>
    </ligand>
</feature>
<dbReference type="Gene3D" id="2.70.150.10">
    <property type="entry name" value="Calcium-transporting ATPase, cytoplasmic transduction domain A"/>
    <property type="match status" value="1"/>
</dbReference>
<evidence type="ECO:0000256" key="2">
    <source>
        <dbReference type="ARBA" id="ARBA00004308"/>
    </source>
</evidence>
<feature type="active site" description="4-aspartylphosphate intermediate" evidence="14">
    <location>
        <position position="609"/>
    </location>
</feature>
<dbReference type="GO" id="GO:0045332">
    <property type="term" value="P:phospholipid translocation"/>
    <property type="evidence" value="ECO:0007669"/>
    <property type="project" value="TreeGrafter"/>
</dbReference>
<feature type="transmembrane region" description="Helical" evidence="17">
    <location>
        <begin position="1432"/>
        <end position="1452"/>
    </location>
</feature>
<comment type="similarity">
    <text evidence="3 17">Belongs to the cation transport ATPase (P-type) (TC 3.A.3) family. Type IV subfamily.</text>
</comment>
<dbReference type="SUPFAM" id="SSF81665">
    <property type="entry name" value="Calcium ATPase, transmembrane domain M"/>
    <property type="match status" value="1"/>
</dbReference>
<feature type="compositionally biased region" description="Polar residues" evidence="18">
    <location>
        <begin position="869"/>
        <end position="880"/>
    </location>
</feature>
<dbReference type="Gene3D" id="3.40.1110.10">
    <property type="entry name" value="Calcium-transporting ATPase, cytoplasmic domain N"/>
    <property type="match status" value="2"/>
</dbReference>
<dbReference type="InterPro" id="IPR032630">
    <property type="entry name" value="P_typ_ATPase_c"/>
</dbReference>
<evidence type="ECO:0000259" key="20">
    <source>
        <dbReference type="Pfam" id="PF16209"/>
    </source>
</evidence>
<dbReference type="InterPro" id="IPR032631">
    <property type="entry name" value="P-type_ATPase_N"/>
</dbReference>
<dbReference type="Pfam" id="PF16209">
    <property type="entry name" value="PhoLip_ATPase_N"/>
    <property type="match status" value="1"/>
</dbReference>
<keyword evidence="8 16" id="KW-0460">Magnesium</keyword>
<keyword evidence="9 17" id="KW-1278">Translocase</keyword>
<feature type="transmembrane region" description="Helical" evidence="17">
    <location>
        <begin position="1391"/>
        <end position="1412"/>
    </location>
</feature>
<dbReference type="InterPro" id="IPR006539">
    <property type="entry name" value="P-type_ATPase_IV"/>
</dbReference>
<dbReference type="FunFam" id="3.40.50.1000:FF:000172">
    <property type="entry name" value="Phospholipid-transporting ATPase"/>
    <property type="match status" value="1"/>
</dbReference>
<dbReference type="NCBIfam" id="TIGR01652">
    <property type="entry name" value="ATPase-Plipid"/>
    <property type="match status" value="2"/>
</dbReference>
<keyword evidence="11 17" id="KW-0472">Membrane</keyword>
<feature type="region of interest" description="Disordered" evidence="18">
    <location>
        <begin position="863"/>
        <end position="884"/>
    </location>
</feature>
<feature type="transmembrane region" description="Helical" evidence="17">
    <location>
        <begin position="1275"/>
        <end position="1295"/>
    </location>
</feature>
<feature type="compositionally biased region" description="Gly residues" evidence="18">
    <location>
        <begin position="1519"/>
        <end position="1529"/>
    </location>
</feature>
<dbReference type="GO" id="GO:0005802">
    <property type="term" value="C:trans-Golgi network"/>
    <property type="evidence" value="ECO:0007669"/>
    <property type="project" value="TreeGrafter"/>
</dbReference>
<evidence type="ECO:0000259" key="21">
    <source>
        <dbReference type="Pfam" id="PF16212"/>
    </source>
</evidence>
<dbReference type="PANTHER" id="PTHR24092">
    <property type="entry name" value="PROBABLE PHOSPHOLIPID-TRANSPORTING ATPASE"/>
    <property type="match status" value="1"/>
</dbReference>
<evidence type="ECO:0000256" key="7">
    <source>
        <dbReference type="ARBA" id="ARBA00022840"/>
    </source>
</evidence>
<feature type="transmembrane region" description="Helical" evidence="17">
    <location>
        <begin position="501"/>
        <end position="523"/>
    </location>
</feature>
<accession>A0AAN9YFJ1</accession>
<dbReference type="EC" id="7.6.2.1" evidence="17"/>
<dbReference type="InterPro" id="IPR018303">
    <property type="entry name" value="ATPase_P-typ_P_site"/>
</dbReference>
<dbReference type="PROSITE" id="PS00154">
    <property type="entry name" value="ATPASE_E1_E2"/>
    <property type="match status" value="1"/>
</dbReference>
<keyword evidence="5 16" id="KW-0479">Metal-binding</keyword>
<dbReference type="GO" id="GO:0032456">
    <property type="term" value="P:endocytic recycling"/>
    <property type="evidence" value="ECO:0007669"/>
    <property type="project" value="TreeGrafter"/>
</dbReference>
<reference evidence="22 23" key="1">
    <citation type="submission" date="2024-02" db="EMBL/GenBank/DDBJ databases">
        <title>De novo assembly and annotation of 12 fungi associated with fruit tree decline syndrome in Ontario, Canada.</title>
        <authorList>
            <person name="Sulman M."/>
            <person name="Ellouze W."/>
            <person name="Ilyukhin E."/>
        </authorList>
    </citation>
    <scope>NUCLEOTIDE SEQUENCE [LARGE SCALE GENOMIC DNA]</scope>
    <source>
        <strain evidence="22 23">M11/M66-122</strain>
    </source>
</reference>
<comment type="catalytic activity">
    <reaction evidence="13">
        <text>a 1,2-diacyl-sn-glycero-3-phosphoethanolamine(out) + ATP + H2O = a 1,2-diacyl-sn-glycero-3-phosphoethanolamine(in) + ADP + phosphate + H(+)</text>
        <dbReference type="Rhea" id="RHEA:66132"/>
        <dbReference type="ChEBI" id="CHEBI:15377"/>
        <dbReference type="ChEBI" id="CHEBI:15378"/>
        <dbReference type="ChEBI" id="CHEBI:30616"/>
        <dbReference type="ChEBI" id="CHEBI:43474"/>
        <dbReference type="ChEBI" id="CHEBI:64612"/>
        <dbReference type="ChEBI" id="CHEBI:456216"/>
    </reaction>
    <physiologicalReaction direction="left-to-right" evidence="13">
        <dbReference type="Rhea" id="RHEA:66133"/>
    </physiologicalReaction>
</comment>
<feature type="binding site" evidence="16">
    <location>
        <position position="611"/>
    </location>
    <ligand>
        <name>Mg(2+)</name>
        <dbReference type="ChEBI" id="CHEBI:18420"/>
    </ligand>
</feature>
<dbReference type="InterPro" id="IPR023299">
    <property type="entry name" value="ATPase_P-typ_cyto_dom_N"/>
</dbReference>
<feature type="binding site" evidence="15">
    <location>
        <position position="757"/>
    </location>
    <ligand>
        <name>ATP</name>
        <dbReference type="ChEBI" id="CHEBI:30616"/>
    </ligand>
</feature>
<comment type="subcellular location">
    <subcellularLocation>
        <location evidence="2">Endomembrane system</location>
    </subcellularLocation>
    <subcellularLocation>
        <location evidence="1 17">Membrane</location>
        <topology evidence="1 17">Multi-pass membrane protein</topology>
    </subcellularLocation>
</comment>
<dbReference type="SUPFAM" id="SSF81653">
    <property type="entry name" value="Calcium ATPase, transduction domain A"/>
    <property type="match status" value="1"/>
</dbReference>
<dbReference type="Pfam" id="PF00702">
    <property type="entry name" value="Hydrolase"/>
    <property type="match status" value="1"/>
</dbReference>
<feature type="binding site" evidence="15">
    <location>
        <position position="826"/>
    </location>
    <ligand>
        <name>ATP</name>
        <dbReference type="ChEBI" id="CHEBI:30616"/>
    </ligand>
</feature>
<proteinExistence type="inferred from homology"/>
<evidence type="ECO:0000313" key="22">
    <source>
        <dbReference type="EMBL" id="KAK7740831.1"/>
    </source>
</evidence>
<evidence type="ECO:0000313" key="23">
    <source>
        <dbReference type="Proteomes" id="UP001320420"/>
    </source>
</evidence>
<evidence type="ECO:0000256" key="11">
    <source>
        <dbReference type="ARBA" id="ARBA00023136"/>
    </source>
</evidence>
<feature type="region of interest" description="Disordered" evidence="18">
    <location>
        <begin position="1"/>
        <end position="134"/>
    </location>
</feature>
<feature type="region of interest" description="Disordered" evidence="18">
    <location>
        <begin position="635"/>
        <end position="659"/>
    </location>
</feature>
<dbReference type="GO" id="GO:0006892">
    <property type="term" value="P:post-Golgi vesicle-mediated transport"/>
    <property type="evidence" value="ECO:0007669"/>
    <property type="project" value="TreeGrafter"/>
</dbReference>
<dbReference type="GO" id="GO:0016887">
    <property type="term" value="F:ATP hydrolysis activity"/>
    <property type="evidence" value="ECO:0007669"/>
    <property type="project" value="InterPro"/>
</dbReference>
<feature type="compositionally biased region" description="Low complexity" evidence="18">
    <location>
        <begin position="77"/>
        <end position="87"/>
    </location>
</feature>
<evidence type="ECO:0000256" key="1">
    <source>
        <dbReference type="ARBA" id="ARBA00004141"/>
    </source>
</evidence>
<evidence type="ECO:0000256" key="18">
    <source>
        <dbReference type="SAM" id="MobiDB-lite"/>
    </source>
</evidence>
<dbReference type="FunFam" id="3.40.1110.10:FF:000090">
    <property type="entry name" value="Phospholipid-transporting ATPase"/>
    <property type="match status" value="1"/>
</dbReference>
<evidence type="ECO:0000259" key="19">
    <source>
        <dbReference type="Pfam" id="PF00122"/>
    </source>
</evidence>
<organism evidence="22 23">
    <name type="scientific">Diatrype stigma</name>
    <dbReference type="NCBI Taxonomy" id="117547"/>
    <lineage>
        <taxon>Eukaryota</taxon>
        <taxon>Fungi</taxon>
        <taxon>Dikarya</taxon>
        <taxon>Ascomycota</taxon>
        <taxon>Pezizomycotina</taxon>
        <taxon>Sordariomycetes</taxon>
        <taxon>Xylariomycetidae</taxon>
        <taxon>Xylariales</taxon>
        <taxon>Diatrypaceae</taxon>
        <taxon>Diatrype</taxon>
    </lineage>
</organism>
<feature type="binding site" evidence="15">
    <location>
        <position position="803"/>
    </location>
    <ligand>
        <name>ATP</name>
        <dbReference type="ChEBI" id="CHEBI:30616"/>
    </ligand>
</feature>
<evidence type="ECO:0000256" key="9">
    <source>
        <dbReference type="ARBA" id="ARBA00022967"/>
    </source>
</evidence>
<dbReference type="InterPro" id="IPR059000">
    <property type="entry name" value="ATPase_P-type_domA"/>
</dbReference>
<dbReference type="EMBL" id="JAKJXP020000162">
    <property type="protein sequence ID" value="KAK7740831.1"/>
    <property type="molecule type" value="Genomic_DNA"/>
</dbReference>
<evidence type="ECO:0000256" key="8">
    <source>
        <dbReference type="ARBA" id="ARBA00022842"/>
    </source>
</evidence>
<gene>
    <name evidence="22" type="primary">DNF3_2</name>
    <name evidence="22" type="ORF">SLS62_011016</name>
</gene>
<evidence type="ECO:0000256" key="4">
    <source>
        <dbReference type="ARBA" id="ARBA00022692"/>
    </source>
</evidence>
<feature type="domain" description="P-type ATPase A" evidence="19">
    <location>
        <begin position="337"/>
        <end position="426"/>
    </location>
</feature>
<keyword evidence="10 17" id="KW-1133">Transmembrane helix</keyword>